<protein>
    <submittedName>
        <fullName evidence="1">Uncharacterized protein</fullName>
    </submittedName>
</protein>
<sequence length="121" mass="12825">MKKISYAGESFVTFDGVADALLRFVAALGANHTSASVEIPSYSTKEEVELVQFVVGPSSAIFIRPDSSTSLLESDASANDTARSAVARLDADTEALTIARNVVYAQPQGFVGYDFEGIEAL</sequence>
<evidence type="ECO:0000313" key="2">
    <source>
        <dbReference type="Proteomes" id="UP000256541"/>
    </source>
</evidence>
<proteinExistence type="predicted"/>
<reference evidence="1 2" key="1">
    <citation type="submission" date="2017-04" db="EMBL/GenBank/DDBJ databases">
        <title>Comparative genome analysis of Subtercola boreus.</title>
        <authorList>
            <person name="Cho Y.-J."/>
            <person name="Cho A."/>
            <person name="Kim O.-S."/>
            <person name="Lee J.-I."/>
        </authorList>
    </citation>
    <scope>NUCLEOTIDE SEQUENCE [LARGE SCALE GENOMIC DNA]</scope>
    <source>
        <strain evidence="1 2">P27479</strain>
    </source>
</reference>
<accession>A0A3E0VW70</accession>
<evidence type="ECO:0000313" key="1">
    <source>
        <dbReference type="EMBL" id="RFA13835.1"/>
    </source>
</evidence>
<dbReference type="Proteomes" id="UP000256541">
    <property type="component" value="Unassembled WGS sequence"/>
</dbReference>
<comment type="caution">
    <text evidence="1">The sequence shown here is derived from an EMBL/GenBank/DDBJ whole genome shotgun (WGS) entry which is preliminary data.</text>
</comment>
<dbReference type="AlphaFoldDB" id="A0A3E0VW70"/>
<organism evidence="1 2">
    <name type="scientific">Subtercola boreus</name>
    <dbReference type="NCBI Taxonomy" id="120213"/>
    <lineage>
        <taxon>Bacteria</taxon>
        <taxon>Bacillati</taxon>
        <taxon>Actinomycetota</taxon>
        <taxon>Actinomycetes</taxon>
        <taxon>Micrococcales</taxon>
        <taxon>Microbacteriaceae</taxon>
        <taxon>Subtercola</taxon>
    </lineage>
</organism>
<name>A0A3E0VW70_9MICO</name>
<gene>
    <name evidence="1" type="ORF">B7R22_11460</name>
</gene>
<dbReference type="OrthoDB" id="5119511at2"/>
<dbReference type="RefSeq" id="WP_116411897.1">
    <property type="nucleotide sequence ID" value="NZ_NBXB01000031.1"/>
</dbReference>
<dbReference type="EMBL" id="NBXB01000031">
    <property type="protein sequence ID" value="RFA13835.1"/>
    <property type="molecule type" value="Genomic_DNA"/>
</dbReference>